<dbReference type="Proteomes" id="UP000000485">
    <property type="component" value="Chromosome"/>
</dbReference>
<protein>
    <recommendedName>
        <fullName evidence="4">Dienelactone hydrolase domain-containing protein</fullName>
    </recommendedName>
</protein>
<name>F8A0T5_CELGA</name>
<dbReference type="EMBL" id="CP002665">
    <property type="protein sequence ID" value="AEI11557.1"/>
    <property type="molecule type" value="Genomic_DNA"/>
</dbReference>
<sequence length="274" mass="27383">MRRPGVFLGGHPLRPRSAIPYDGAMTRTRAAWTCTFAALVALGAAGCSDSSTPAPEATTPAAAPSEAAPGVEAPDCLPEGSTASLVGEGPEGTLVALVGAPPAEAELGVVLAPQSGGDWCQWAAQAERLTAAGYVVGTFTWGSDGSASVEAAVEQVRAAGVERVALVGASKGGAFSVATAADVDAATVIALSPPAEFDGVSARAQDVTYAGPLLVVGVTDDSSVPVAESREVARDDDTWLEVPGTTHGVGVFDTEEGATVWQAIDERLAAAAKG</sequence>
<organism evidence="2 3">
    <name type="scientific">Cellulomonas gilvus (strain ATCC 13127 / NRRL B-14078)</name>
    <name type="common">Cellvibrio gilvus</name>
    <dbReference type="NCBI Taxonomy" id="593907"/>
    <lineage>
        <taxon>Bacteria</taxon>
        <taxon>Bacillati</taxon>
        <taxon>Actinomycetota</taxon>
        <taxon>Actinomycetes</taxon>
        <taxon>Micrococcales</taxon>
        <taxon>Cellulomonadaceae</taxon>
        <taxon>Cellulomonas</taxon>
    </lineage>
</organism>
<gene>
    <name evidence="2" type="ordered locus">Celgi_1038</name>
</gene>
<feature type="region of interest" description="Disordered" evidence="1">
    <location>
        <begin position="49"/>
        <end position="83"/>
    </location>
</feature>
<reference evidence="3" key="1">
    <citation type="submission" date="2011-04" db="EMBL/GenBank/DDBJ databases">
        <title>Complete sequence of Cellvibrio gilvus ATCC 13127.</title>
        <authorList>
            <person name="Lucas S."/>
            <person name="Han J."/>
            <person name="Lapidus A."/>
            <person name="Cheng J.-F."/>
            <person name="Goodwin L."/>
            <person name="Pitluck S."/>
            <person name="Peters L."/>
            <person name="Munk A."/>
            <person name="Detter J.C."/>
            <person name="Han C."/>
            <person name="Tapia R."/>
            <person name="Land M."/>
            <person name="Hauser L."/>
            <person name="Kyrpides N."/>
            <person name="Ivanova N."/>
            <person name="Ovchinnikova G."/>
            <person name="Pagani I."/>
            <person name="Mead D."/>
            <person name="Brumm P."/>
            <person name="Woyke T."/>
        </authorList>
    </citation>
    <scope>NUCLEOTIDE SEQUENCE [LARGE SCALE GENOMIC DNA]</scope>
    <source>
        <strain evidence="3">ATCC 13127 / NRRL B-14078</strain>
    </source>
</reference>
<dbReference type="AlphaFoldDB" id="F8A0T5"/>
<accession>F8A0T5</accession>
<evidence type="ECO:0000313" key="3">
    <source>
        <dbReference type="Proteomes" id="UP000000485"/>
    </source>
</evidence>
<evidence type="ECO:0000256" key="1">
    <source>
        <dbReference type="SAM" id="MobiDB-lite"/>
    </source>
</evidence>
<evidence type="ECO:0000313" key="2">
    <source>
        <dbReference type="EMBL" id="AEI11557.1"/>
    </source>
</evidence>
<dbReference type="eggNOG" id="COG1073">
    <property type="taxonomic scope" value="Bacteria"/>
</dbReference>
<dbReference type="KEGG" id="cga:Celgi_1038"/>
<dbReference type="HOGENOM" id="CLU_1056438_0_0_11"/>
<evidence type="ECO:0008006" key="4">
    <source>
        <dbReference type="Google" id="ProtNLM"/>
    </source>
</evidence>
<keyword evidence="3" id="KW-1185">Reference proteome</keyword>
<dbReference type="Gene3D" id="3.40.50.1820">
    <property type="entry name" value="alpha/beta hydrolase"/>
    <property type="match status" value="1"/>
</dbReference>
<dbReference type="InterPro" id="IPR029058">
    <property type="entry name" value="AB_hydrolase_fold"/>
</dbReference>
<dbReference type="SUPFAM" id="SSF53474">
    <property type="entry name" value="alpha/beta-Hydrolases"/>
    <property type="match status" value="1"/>
</dbReference>
<proteinExistence type="predicted"/>
<feature type="compositionally biased region" description="Low complexity" evidence="1">
    <location>
        <begin position="50"/>
        <end position="74"/>
    </location>
</feature>
<dbReference type="STRING" id="593907.Celgi_1038"/>